<name>A0ABP8Y9N6_9MICO</name>
<comment type="caution">
    <text evidence="1">The sequence shown here is derived from an EMBL/GenBank/DDBJ whole genome shotgun (WGS) entry which is preliminary data.</text>
</comment>
<dbReference type="Proteomes" id="UP001500556">
    <property type="component" value="Unassembled WGS sequence"/>
</dbReference>
<evidence type="ECO:0000313" key="1">
    <source>
        <dbReference type="EMBL" id="GAA4723739.1"/>
    </source>
</evidence>
<accession>A0ABP8Y9N6</accession>
<keyword evidence="2" id="KW-1185">Reference proteome</keyword>
<dbReference type="EMBL" id="BAABLO010000011">
    <property type="protein sequence ID" value="GAA4723739.1"/>
    <property type="molecule type" value="Genomic_DNA"/>
</dbReference>
<evidence type="ECO:0000313" key="2">
    <source>
        <dbReference type="Proteomes" id="UP001500556"/>
    </source>
</evidence>
<reference evidence="2" key="1">
    <citation type="journal article" date="2019" name="Int. J. Syst. Evol. Microbiol.">
        <title>The Global Catalogue of Microorganisms (GCM) 10K type strain sequencing project: providing services to taxonomists for standard genome sequencing and annotation.</title>
        <authorList>
            <consortium name="The Broad Institute Genomics Platform"/>
            <consortium name="The Broad Institute Genome Sequencing Center for Infectious Disease"/>
            <person name="Wu L."/>
            <person name="Ma J."/>
        </authorList>
    </citation>
    <scope>NUCLEOTIDE SEQUENCE [LARGE SCALE GENOMIC DNA]</scope>
    <source>
        <strain evidence="2">JCM 18961</strain>
    </source>
</reference>
<organism evidence="1 2">
    <name type="scientific">Pedococcus ginsenosidimutans</name>
    <dbReference type="NCBI Taxonomy" id="490570"/>
    <lineage>
        <taxon>Bacteria</taxon>
        <taxon>Bacillati</taxon>
        <taxon>Actinomycetota</taxon>
        <taxon>Actinomycetes</taxon>
        <taxon>Micrococcales</taxon>
        <taxon>Intrasporangiaceae</taxon>
        <taxon>Pedococcus</taxon>
    </lineage>
</organism>
<sequence length="290" mass="30417">MTPTSEAASQRVADPALFTALVDDAAVFPPGNAPLDEAVRRHRFHRAAAYAPIVGPLLVPVSDAARLETVVDSTASALSPVLEVALVARPGVPTAQTEAAVATLSAARGVAPVGVETAWSPAWRDAALGGLPLTLEVPRSEEQQSCLDDVRSAVQAGTRVQAKFRTGATPTWPWPDEAELAAFIAAAVDREVPFKLTGGLHHLVRGTRAEGEQHGLLNVLLAVHRALAGDGPDLLVPVLADRDSDTLARSVGLLEGDDVGALRRTFTAYGCCEVTDPISELMTRRLIQGA</sequence>
<dbReference type="RefSeq" id="WP_345503298.1">
    <property type="nucleotide sequence ID" value="NZ_BAABLO010000011.1"/>
</dbReference>
<proteinExistence type="predicted"/>
<protein>
    <submittedName>
        <fullName evidence="1">Uncharacterized protein</fullName>
    </submittedName>
</protein>
<gene>
    <name evidence="1" type="ORF">GCM10025782_22140</name>
</gene>